<dbReference type="Proteomes" id="UP000182470">
    <property type="component" value="Chromosome I"/>
</dbReference>
<dbReference type="EMBL" id="JXDI01000001">
    <property type="protein sequence ID" value="KAF2411188.1"/>
    <property type="molecule type" value="Genomic_DNA"/>
</dbReference>
<protein>
    <submittedName>
        <fullName evidence="3">Uncharacterized protein</fullName>
    </submittedName>
</protein>
<gene>
    <name evidence="2" type="ORF">PSAN_36280</name>
    <name evidence="3" type="ORF">SAMN04490179_3060</name>
</gene>
<keyword evidence="5" id="KW-1185">Reference proteome</keyword>
<accession>A0A1G9ZEM5</accession>
<dbReference type="Proteomes" id="UP000748067">
    <property type="component" value="Unassembled WGS sequence"/>
</dbReference>
<dbReference type="EMBL" id="LT629704">
    <property type="protein sequence ID" value="SDN19852.1"/>
    <property type="molecule type" value="Genomic_DNA"/>
</dbReference>
<feature type="region of interest" description="Disordered" evidence="1">
    <location>
        <begin position="1"/>
        <end position="68"/>
    </location>
</feature>
<organism evidence="3 4">
    <name type="scientific">Pseudomonas antarctica</name>
    <dbReference type="NCBI Taxonomy" id="219572"/>
    <lineage>
        <taxon>Bacteria</taxon>
        <taxon>Pseudomonadati</taxon>
        <taxon>Pseudomonadota</taxon>
        <taxon>Gammaproteobacteria</taxon>
        <taxon>Pseudomonadales</taxon>
        <taxon>Pseudomonadaceae</taxon>
        <taxon>Pseudomonas</taxon>
    </lineage>
</organism>
<evidence type="ECO:0000313" key="4">
    <source>
        <dbReference type="Proteomes" id="UP000182470"/>
    </source>
</evidence>
<evidence type="ECO:0000313" key="5">
    <source>
        <dbReference type="Proteomes" id="UP000748067"/>
    </source>
</evidence>
<dbReference type="AlphaFoldDB" id="A0A1G9ZEM5"/>
<evidence type="ECO:0000256" key="1">
    <source>
        <dbReference type="SAM" id="MobiDB-lite"/>
    </source>
</evidence>
<reference evidence="2 5" key="1">
    <citation type="submission" date="2015-01" db="EMBL/GenBank/DDBJ databases">
        <title>Genome Sequence of Pseudomonas antarctica CMS 35.</title>
        <authorList>
            <person name="Voget S."/>
            <person name="Chow J."/>
            <person name="Daniel R."/>
            <person name="Streit W."/>
        </authorList>
    </citation>
    <scope>NUCLEOTIDE SEQUENCE [LARGE SCALE GENOMIC DNA]</scope>
    <source>
        <strain evidence="2 5">CMS 35</strain>
    </source>
</reference>
<reference evidence="3 4" key="2">
    <citation type="submission" date="2016-10" db="EMBL/GenBank/DDBJ databases">
        <authorList>
            <person name="de Groot N.N."/>
        </authorList>
    </citation>
    <scope>NUCLEOTIDE SEQUENCE [LARGE SCALE GENOMIC DNA]</scope>
    <source>
        <strain evidence="3 4">BS2772</strain>
    </source>
</reference>
<sequence>MFQPGFTRYSAQNSATAQPPMDPCTHANHKHRLDDSPGARCLQPGHRDQQPLPTPAPGPAQRAAQRAGRIRRLCRGPAQSRRGSSGAGRDLSVVCLQALPNSDERLALRRSLRNTGKDILALDFDQLEAFAGNLLEAHDRDSQPLRMMSASAWNTTRSRWRQCPLHVRANAPARPSFQ</sequence>
<evidence type="ECO:0000313" key="3">
    <source>
        <dbReference type="EMBL" id="SDN19852.1"/>
    </source>
</evidence>
<name>A0A1G9ZEM5_9PSED</name>
<dbReference type="Pfam" id="PF19420">
    <property type="entry name" value="DDAH_eukar"/>
    <property type="match status" value="1"/>
</dbReference>
<evidence type="ECO:0000313" key="2">
    <source>
        <dbReference type="EMBL" id="KAF2411188.1"/>
    </source>
</evidence>
<proteinExistence type="predicted"/>